<feature type="compositionally biased region" description="Basic and acidic residues" evidence="1">
    <location>
        <begin position="14"/>
        <end position="29"/>
    </location>
</feature>
<dbReference type="EMBL" id="KN833778">
    <property type="protein sequence ID" value="KIK19777.1"/>
    <property type="molecule type" value="Genomic_DNA"/>
</dbReference>
<evidence type="ECO:0000313" key="3">
    <source>
        <dbReference type="Proteomes" id="UP000054018"/>
    </source>
</evidence>
<dbReference type="Proteomes" id="UP000054018">
    <property type="component" value="Unassembled WGS sequence"/>
</dbReference>
<feature type="compositionally biased region" description="Basic and acidic residues" evidence="1">
    <location>
        <begin position="39"/>
        <end position="61"/>
    </location>
</feature>
<accession>A0A0C9ZBA0</accession>
<dbReference type="OrthoDB" id="10590287at2759"/>
<feature type="region of interest" description="Disordered" evidence="1">
    <location>
        <begin position="1"/>
        <end position="105"/>
    </location>
</feature>
<proteinExistence type="predicted"/>
<reference evidence="2 3" key="1">
    <citation type="submission" date="2014-04" db="EMBL/GenBank/DDBJ databases">
        <authorList>
            <consortium name="DOE Joint Genome Institute"/>
            <person name="Kuo A."/>
            <person name="Kohler A."/>
            <person name="Costa M.D."/>
            <person name="Nagy L.G."/>
            <person name="Floudas D."/>
            <person name="Copeland A."/>
            <person name="Barry K.W."/>
            <person name="Cichocki N."/>
            <person name="Veneault-Fourrey C."/>
            <person name="LaButti K."/>
            <person name="Lindquist E.A."/>
            <person name="Lipzen A."/>
            <person name="Lundell T."/>
            <person name="Morin E."/>
            <person name="Murat C."/>
            <person name="Sun H."/>
            <person name="Tunlid A."/>
            <person name="Henrissat B."/>
            <person name="Grigoriev I.V."/>
            <person name="Hibbett D.S."/>
            <person name="Martin F."/>
            <person name="Nordberg H.P."/>
            <person name="Cantor M.N."/>
            <person name="Hua S.X."/>
        </authorList>
    </citation>
    <scope>NUCLEOTIDE SEQUENCE [LARGE SCALE GENOMIC DNA]</scope>
    <source>
        <strain evidence="2 3">441</strain>
    </source>
</reference>
<gene>
    <name evidence="2" type="ORF">PISMIDRAFT_13428</name>
</gene>
<dbReference type="AlphaFoldDB" id="A0A0C9ZBA0"/>
<reference evidence="3" key="2">
    <citation type="submission" date="2015-01" db="EMBL/GenBank/DDBJ databases">
        <title>Evolutionary Origins and Diversification of the Mycorrhizal Mutualists.</title>
        <authorList>
            <consortium name="DOE Joint Genome Institute"/>
            <consortium name="Mycorrhizal Genomics Consortium"/>
            <person name="Kohler A."/>
            <person name="Kuo A."/>
            <person name="Nagy L.G."/>
            <person name="Floudas D."/>
            <person name="Copeland A."/>
            <person name="Barry K.W."/>
            <person name="Cichocki N."/>
            <person name="Veneault-Fourrey C."/>
            <person name="LaButti K."/>
            <person name="Lindquist E.A."/>
            <person name="Lipzen A."/>
            <person name="Lundell T."/>
            <person name="Morin E."/>
            <person name="Murat C."/>
            <person name="Riley R."/>
            <person name="Ohm R."/>
            <person name="Sun H."/>
            <person name="Tunlid A."/>
            <person name="Henrissat B."/>
            <person name="Grigoriev I.V."/>
            <person name="Hibbett D.S."/>
            <person name="Martin F."/>
        </authorList>
    </citation>
    <scope>NUCLEOTIDE SEQUENCE [LARGE SCALE GENOMIC DNA]</scope>
    <source>
        <strain evidence="3">441</strain>
    </source>
</reference>
<evidence type="ECO:0000313" key="2">
    <source>
        <dbReference type="EMBL" id="KIK19777.1"/>
    </source>
</evidence>
<keyword evidence="3" id="KW-1185">Reference proteome</keyword>
<name>A0A0C9ZBA0_9AGAM</name>
<dbReference type="HOGENOM" id="CLU_1750431_0_0_1"/>
<evidence type="ECO:0000256" key="1">
    <source>
        <dbReference type="SAM" id="MobiDB-lite"/>
    </source>
</evidence>
<protein>
    <submittedName>
        <fullName evidence="2">Uncharacterized protein</fullName>
    </submittedName>
</protein>
<sequence length="149" mass="16230">MPDLSHSTPDDEDIHAPDSPDPALDHEDICAPDSPNPALDHEDIHAPDSPDPALDHEDIHAPDSPNPALDHETSAGQNWPELARHPAIPERSPPSQDWPEGSPEVQTTNWASWLLTSLTYAGDLDQLEAGHHTQPTFLVTPESQLEPGH</sequence>
<organism evidence="2 3">
    <name type="scientific">Pisolithus microcarpus 441</name>
    <dbReference type="NCBI Taxonomy" id="765257"/>
    <lineage>
        <taxon>Eukaryota</taxon>
        <taxon>Fungi</taxon>
        <taxon>Dikarya</taxon>
        <taxon>Basidiomycota</taxon>
        <taxon>Agaricomycotina</taxon>
        <taxon>Agaricomycetes</taxon>
        <taxon>Agaricomycetidae</taxon>
        <taxon>Boletales</taxon>
        <taxon>Sclerodermatineae</taxon>
        <taxon>Pisolithaceae</taxon>
        <taxon>Pisolithus</taxon>
    </lineage>
</organism>